<evidence type="ECO:0000259" key="2">
    <source>
        <dbReference type="Pfam" id="PF18962"/>
    </source>
</evidence>
<dbReference type="InterPro" id="IPR026444">
    <property type="entry name" value="Secre_tail"/>
</dbReference>
<dbReference type="RefSeq" id="WP_129015284.1">
    <property type="nucleotide sequence ID" value="NZ_SDDZ01000001.1"/>
</dbReference>
<reference evidence="3 4" key="1">
    <citation type="submission" date="2019-01" db="EMBL/GenBank/DDBJ databases">
        <title>Genome sequence of the Antarctic species Gelidibacter gilvus ACAM 158(T).</title>
        <authorList>
            <person name="Bowman J.P."/>
        </authorList>
    </citation>
    <scope>NUCLEOTIDE SEQUENCE [LARGE SCALE GENOMIC DNA]</scope>
    <source>
        <strain evidence="3 4">IC158</strain>
    </source>
</reference>
<evidence type="ECO:0000313" key="4">
    <source>
        <dbReference type="Proteomes" id="UP000289792"/>
    </source>
</evidence>
<evidence type="ECO:0000313" key="3">
    <source>
        <dbReference type="EMBL" id="RXJ52148.1"/>
    </source>
</evidence>
<evidence type="ECO:0000256" key="1">
    <source>
        <dbReference type="ARBA" id="ARBA00022729"/>
    </source>
</evidence>
<dbReference type="Pfam" id="PF18962">
    <property type="entry name" value="Por_Secre_tail"/>
    <property type="match status" value="1"/>
</dbReference>
<dbReference type="NCBIfam" id="TIGR04183">
    <property type="entry name" value="Por_Secre_tail"/>
    <property type="match status" value="1"/>
</dbReference>
<dbReference type="AlphaFoldDB" id="A0A4Q0XJ47"/>
<proteinExistence type="predicted"/>
<keyword evidence="4" id="KW-1185">Reference proteome</keyword>
<protein>
    <submittedName>
        <fullName evidence="3">T9SS type A sorting domain-containing protein</fullName>
    </submittedName>
</protein>
<comment type="caution">
    <text evidence="3">The sequence shown here is derived from an EMBL/GenBank/DDBJ whole genome shotgun (WGS) entry which is preliminary data.</text>
</comment>
<organism evidence="3 4">
    <name type="scientific">Gelidibacter gilvus</name>
    <dbReference type="NCBI Taxonomy" id="59602"/>
    <lineage>
        <taxon>Bacteria</taxon>
        <taxon>Pseudomonadati</taxon>
        <taxon>Bacteroidota</taxon>
        <taxon>Flavobacteriia</taxon>
        <taxon>Flavobacteriales</taxon>
        <taxon>Flavobacteriaceae</taxon>
        <taxon>Gelidibacter</taxon>
    </lineage>
</organism>
<gene>
    <name evidence="3" type="ORF">ESZ48_00115</name>
</gene>
<dbReference type="EMBL" id="SDDZ01000001">
    <property type="protein sequence ID" value="RXJ52148.1"/>
    <property type="molecule type" value="Genomic_DNA"/>
</dbReference>
<sequence>MMKNYIYILLLFFGLGMGVTTGYAQTNSTKTIMSASEGIVDLSIYPNPVSNGKIYITTKENLTKIVEIYDVLGKKILSESLFGKELNISKLTVGIYILKIKEGNNSATRKLVVR</sequence>
<accession>A0A4Q0XJ47</accession>
<dbReference type="Proteomes" id="UP000289792">
    <property type="component" value="Unassembled WGS sequence"/>
</dbReference>
<dbReference type="OrthoDB" id="862563at2"/>
<keyword evidence="1" id="KW-0732">Signal</keyword>
<name>A0A4Q0XJ47_9FLAO</name>
<feature type="domain" description="Secretion system C-terminal sorting" evidence="2">
    <location>
        <begin position="44"/>
        <end position="113"/>
    </location>
</feature>